<dbReference type="SUPFAM" id="SSF57756">
    <property type="entry name" value="Retrovirus zinc finger-like domains"/>
    <property type="match status" value="1"/>
</dbReference>
<dbReference type="InterPro" id="IPR001878">
    <property type="entry name" value="Znf_CCHC"/>
</dbReference>
<dbReference type="GO" id="GO:0003676">
    <property type="term" value="F:nucleic acid binding"/>
    <property type="evidence" value="ECO:0007669"/>
    <property type="project" value="InterPro"/>
</dbReference>
<gene>
    <name evidence="4" type="ORF">PODLI_1B036713</name>
</gene>
<feature type="region of interest" description="Disordered" evidence="2">
    <location>
        <begin position="317"/>
        <end position="359"/>
    </location>
</feature>
<dbReference type="InterPro" id="IPR036875">
    <property type="entry name" value="Znf_CCHC_sf"/>
</dbReference>
<feature type="region of interest" description="Disordered" evidence="2">
    <location>
        <begin position="235"/>
        <end position="279"/>
    </location>
</feature>
<proteinExistence type="predicted"/>
<reference evidence="4" key="1">
    <citation type="submission" date="2022-12" db="EMBL/GenBank/DDBJ databases">
        <authorList>
            <person name="Alioto T."/>
            <person name="Alioto T."/>
            <person name="Gomez Garrido J."/>
        </authorList>
    </citation>
    <scope>NUCLEOTIDE SEQUENCE</scope>
</reference>
<keyword evidence="5" id="KW-1185">Reference proteome</keyword>
<keyword evidence="1" id="KW-0479">Metal-binding</keyword>
<dbReference type="Pfam" id="PF07727">
    <property type="entry name" value="RVT_2"/>
    <property type="match status" value="1"/>
</dbReference>
<evidence type="ECO:0000256" key="2">
    <source>
        <dbReference type="SAM" id="MobiDB-lite"/>
    </source>
</evidence>
<dbReference type="PANTHER" id="PTHR47481">
    <property type="match status" value="1"/>
</dbReference>
<dbReference type="InterPro" id="IPR013103">
    <property type="entry name" value="RVT_2"/>
</dbReference>
<protein>
    <submittedName>
        <fullName evidence="4">Mas-related Pol poly from transposon TNT 1-94</fullName>
    </submittedName>
</protein>
<dbReference type="SMART" id="SM00343">
    <property type="entry name" value="ZnF_C2HC"/>
    <property type="match status" value="1"/>
</dbReference>
<dbReference type="PANTHER" id="PTHR47481:SF7">
    <property type="entry name" value="CCHC-TYPE DOMAIN-CONTAINING PROTEIN"/>
    <property type="match status" value="1"/>
</dbReference>
<dbReference type="Proteomes" id="UP001178461">
    <property type="component" value="Chromosome 6"/>
</dbReference>
<accession>A0AA35KJL9</accession>
<dbReference type="GO" id="GO:0008270">
    <property type="term" value="F:zinc ion binding"/>
    <property type="evidence" value="ECO:0007669"/>
    <property type="project" value="UniProtKB-KW"/>
</dbReference>
<dbReference type="EMBL" id="OX395131">
    <property type="protein sequence ID" value="CAI5778499.1"/>
    <property type="molecule type" value="Genomic_DNA"/>
</dbReference>
<feature type="compositionally biased region" description="Basic and acidic residues" evidence="2">
    <location>
        <begin position="262"/>
        <end position="277"/>
    </location>
</feature>
<dbReference type="AlphaFoldDB" id="A0AA35KJL9"/>
<name>A0AA35KJL9_9SAUR</name>
<dbReference type="PROSITE" id="PS50158">
    <property type="entry name" value="ZF_CCHC"/>
    <property type="match status" value="1"/>
</dbReference>
<keyword evidence="1" id="KW-0862">Zinc</keyword>
<keyword evidence="1" id="KW-0863">Zinc-finger</keyword>
<evidence type="ECO:0000313" key="5">
    <source>
        <dbReference type="Proteomes" id="UP001178461"/>
    </source>
</evidence>
<feature type="domain" description="CCHC-type" evidence="3">
    <location>
        <begin position="221"/>
        <end position="237"/>
    </location>
</feature>
<sequence length="557" mass="63297">MVDRVPEAEKALVFPQLTDENYSLWSFRVEALLTSREVWTYVTDDPPDPVTNAWSKGDAKARAIINLAVSDQQVVYIRNKKTAKEMWDSLAAVHVRKESASALTFFKQLYQTKLQPGGDLAAHLRRLEAIRGELIRRDMEIPDIQYVFIILCSLNEDFDGIASQISAVPPAQLTVEGVTARLMGELDRREACAISTPISRKNEERHMQTCGDTTAFKAAKRCWFCNKQGHFAKDCRSKRKQSTPKSVSVRQSRSSAQQPASYRKDRNEPRAFHASTRDRKRIKGAKWNSFIVDSGASQHVCNDRSLFISFEEEIDSNGIDNTEEEEVEEAAAAGNGASELMEEDKKPVESDNFFDDLKSQAPEGRLDSLEFSDRELSQQASLQSDNDDLQPETSSLHSPIKSEESDSPSGLRRSDRKRQKPQRFADEHFNTVYANKAVFEPKSYNDVQNLPKHQAVNWYKAMNSEIASLKEHNTWSLVPQTPDMRLIDSKWVYRVKMNDKNEVVRYKARLVAKGFQQIPGEDYDLCYSPNVKYETVKLLLKDASICGKAHNAMFLCS</sequence>
<feature type="compositionally biased region" description="Acidic residues" evidence="2">
    <location>
        <begin position="317"/>
        <end position="329"/>
    </location>
</feature>
<evidence type="ECO:0000313" key="4">
    <source>
        <dbReference type="EMBL" id="CAI5778499.1"/>
    </source>
</evidence>
<dbReference type="Pfam" id="PF14223">
    <property type="entry name" value="Retrotran_gag_2"/>
    <property type="match status" value="1"/>
</dbReference>
<organism evidence="4 5">
    <name type="scientific">Podarcis lilfordi</name>
    <name type="common">Lilford's wall lizard</name>
    <dbReference type="NCBI Taxonomy" id="74358"/>
    <lineage>
        <taxon>Eukaryota</taxon>
        <taxon>Metazoa</taxon>
        <taxon>Chordata</taxon>
        <taxon>Craniata</taxon>
        <taxon>Vertebrata</taxon>
        <taxon>Euteleostomi</taxon>
        <taxon>Lepidosauria</taxon>
        <taxon>Squamata</taxon>
        <taxon>Bifurcata</taxon>
        <taxon>Unidentata</taxon>
        <taxon>Episquamata</taxon>
        <taxon>Laterata</taxon>
        <taxon>Lacertibaenia</taxon>
        <taxon>Lacertidae</taxon>
        <taxon>Podarcis</taxon>
    </lineage>
</organism>
<feature type="compositionally biased region" description="Low complexity" evidence="2">
    <location>
        <begin position="246"/>
        <end position="261"/>
    </location>
</feature>
<dbReference type="Gene3D" id="4.10.60.10">
    <property type="entry name" value="Zinc finger, CCHC-type"/>
    <property type="match status" value="1"/>
</dbReference>
<evidence type="ECO:0000259" key="3">
    <source>
        <dbReference type="PROSITE" id="PS50158"/>
    </source>
</evidence>
<evidence type="ECO:0000256" key="1">
    <source>
        <dbReference type="PROSITE-ProRule" id="PRU00047"/>
    </source>
</evidence>
<feature type="region of interest" description="Disordered" evidence="2">
    <location>
        <begin position="373"/>
        <end position="424"/>
    </location>
</feature>